<accession>A0A135V6G2</accession>
<name>A0A135V6G2_9PEZI</name>
<proteinExistence type="predicted"/>
<dbReference type="OrthoDB" id="4424523at2759"/>
<organism evidence="1 2">
    <name type="scientific">Colletotrichum salicis</name>
    <dbReference type="NCBI Taxonomy" id="1209931"/>
    <lineage>
        <taxon>Eukaryota</taxon>
        <taxon>Fungi</taxon>
        <taxon>Dikarya</taxon>
        <taxon>Ascomycota</taxon>
        <taxon>Pezizomycotina</taxon>
        <taxon>Sordariomycetes</taxon>
        <taxon>Hypocreomycetidae</taxon>
        <taxon>Glomerellales</taxon>
        <taxon>Glomerellaceae</taxon>
        <taxon>Colletotrichum</taxon>
        <taxon>Colletotrichum acutatum species complex</taxon>
    </lineage>
</organism>
<reference evidence="1 2" key="1">
    <citation type="submission" date="2014-02" db="EMBL/GenBank/DDBJ databases">
        <title>The genome sequence of Colletotrichum salicis CBS 607.94.</title>
        <authorList>
            <person name="Baroncelli R."/>
            <person name="Thon M.R."/>
        </authorList>
    </citation>
    <scope>NUCLEOTIDE SEQUENCE [LARGE SCALE GENOMIC DNA]</scope>
    <source>
        <strain evidence="1 2">CBS 607.94</strain>
    </source>
</reference>
<gene>
    <name evidence="1" type="ORF">CSAL01_12365</name>
</gene>
<dbReference type="Proteomes" id="UP000070121">
    <property type="component" value="Unassembled WGS sequence"/>
</dbReference>
<dbReference type="EMBL" id="JFFI01000363">
    <property type="protein sequence ID" value="KXH68208.1"/>
    <property type="molecule type" value="Genomic_DNA"/>
</dbReference>
<dbReference type="STRING" id="1209931.A0A135V6G2"/>
<protein>
    <submittedName>
        <fullName evidence="1">Uncharacterized protein</fullName>
    </submittedName>
</protein>
<sequence length="177" mass="19112">MAERSQAQDPSGLSTQFRSALQDLSDESSFVVVRTPYAADSDEAQWASALGKLRAYATPDDADAEMDPDTLALPAIAECIVLHDNDHKEDQEWPSDVRREALILVDEPALTSLLKAPDFVTGKVLNLHPEPWVVAVDAKGPASVSGGGGWPVHGLHEVARAFWASCGRTSARDLWHG</sequence>
<comment type="caution">
    <text evidence="1">The sequence shown here is derived from an EMBL/GenBank/DDBJ whole genome shotgun (WGS) entry which is preliminary data.</text>
</comment>
<keyword evidence="2" id="KW-1185">Reference proteome</keyword>
<dbReference type="AlphaFoldDB" id="A0A135V6G2"/>
<evidence type="ECO:0000313" key="2">
    <source>
        <dbReference type="Proteomes" id="UP000070121"/>
    </source>
</evidence>
<evidence type="ECO:0000313" key="1">
    <source>
        <dbReference type="EMBL" id="KXH68208.1"/>
    </source>
</evidence>